<feature type="transmembrane region" description="Helical" evidence="2">
    <location>
        <begin position="885"/>
        <end position="902"/>
    </location>
</feature>
<keyword evidence="2" id="KW-0812">Transmembrane</keyword>
<keyword evidence="5" id="KW-1185">Reference proteome</keyword>
<protein>
    <submittedName>
        <fullName evidence="4">Two component regulator three Y domain-containing protein</fullName>
    </submittedName>
</protein>
<dbReference type="InterPro" id="IPR015943">
    <property type="entry name" value="WD40/YVTN_repeat-like_dom_sf"/>
</dbReference>
<dbReference type="SUPFAM" id="SSF63829">
    <property type="entry name" value="Calcium-dependent phosphotriesterase"/>
    <property type="match status" value="1"/>
</dbReference>
<keyword evidence="2" id="KW-0472">Membrane</keyword>
<accession>E4TUN3</accession>
<evidence type="ECO:0000256" key="2">
    <source>
        <dbReference type="SAM" id="Phobius"/>
    </source>
</evidence>
<evidence type="ECO:0000313" key="5">
    <source>
        <dbReference type="Proteomes" id="UP000008720"/>
    </source>
</evidence>
<keyword evidence="2" id="KW-1133">Transmembrane helix</keyword>
<evidence type="ECO:0000313" key="4">
    <source>
        <dbReference type="EMBL" id="ADR23126.1"/>
    </source>
</evidence>
<evidence type="ECO:0000256" key="1">
    <source>
        <dbReference type="SAM" id="MobiDB-lite"/>
    </source>
</evidence>
<dbReference type="Proteomes" id="UP000008720">
    <property type="component" value="Chromosome"/>
</dbReference>
<dbReference type="KEGG" id="mtt:Ftrac_3151"/>
<proteinExistence type="predicted"/>
<sequence length="936" mass="108669">MRQMRFIRPLVSLMLFSQVLMAQSGDVVLNHFEVPLPPQDYLYQDMDIDSQGRLLVAYKKGVLQFDGNSWVKVKVNSSPIKFLEVHNKNILLAKDGIYEIVEDQFHSNKLVLLYQTPLLSPIVDLVFYGNQYYLLANEQITAFSEEFEKLNTFESKLGFKDVFVWNEKLYAFEDNYLVENVEGTWVDLNLFAPENSDFVFSVKGSKQLYFSYDNGDFYSFDGQEFSPYSSALNEYLRENYPISGKYFDGKIIISTLIGGVVLVDENSGNIISTIQNYNGLPTNEVNAITMDHQKGLWLAHPYGLSRAALNIPLKDFQFYPGLEGLPETTVLSGDTLWVGTTEGLFFLKEVKDYETLQKKMIQKVKINRSNESTLKNGDEDNGFLQNLFSSQDDSEEQKFIDEELKKFRKIYRNDGIRFRALREKLEEKERQLKDSLQKHAQSASKSKQSRSQNIKPKYKSVVKTIDISRLKSIKFEFQKVKSVAPHVESLLETEKGLIARSNTGLYLVKGGEGVKISDLRMTKKMLFDTEKQWLWLSNRDGLFTVDLSDKDFNLQKHSENKFHDLLIQEGQLSAVGENILEIFAIKSDGLEPINKININNSFSEEMLLFYEAGKVKLLRSDGILALDNAGRKLEFDTLFRKPLKYFLKDQNEDIWLLTSADEWMSLQNKIPLQLKDWIHIVPSIKSLYKPNDTTVYLVTNQRIVRWKYSQEKEYPLPKTFIDGVMVENEWLLDTEVVKMEHGQNNLKIILSTPEYLFKDDVEYQYYVKGLMDDWSSWSSIREIDFPYIPTGDYLLEIRAKTFLHDNVRSFDFKFEVLPPYWQTWWFYMLEIGFFSILILISIKLNTTNQSSYLTKTFTFLTLILFLEFIATIFENNLEGYLDDSPVYTFVINVILALSISPIEKGVNKVLVTINSARSKELITKMRANQKENNKNE</sequence>
<dbReference type="EMBL" id="CP002349">
    <property type="protein sequence ID" value="ADR23126.1"/>
    <property type="molecule type" value="Genomic_DNA"/>
</dbReference>
<feature type="transmembrane region" description="Helical" evidence="2">
    <location>
        <begin position="856"/>
        <end position="873"/>
    </location>
</feature>
<feature type="region of interest" description="Disordered" evidence="1">
    <location>
        <begin position="431"/>
        <end position="456"/>
    </location>
</feature>
<dbReference type="AlphaFoldDB" id="E4TUN3"/>
<organism evidence="4 5">
    <name type="scientific">Marivirga tractuosa (strain ATCC 23168 / DSM 4126 / NBRC 15989 / NCIMB 1408 / VKM B-1430 / H-43)</name>
    <name type="common">Microscilla tractuosa</name>
    <name type="synonym">Flexibacter tractuosus</name>
    <dbReference type="NCBI Taxonomy" id="643867"/>
    <lineage>
        <taxon>Bacteria</taxon>
        <taxon>Pseudomonadati</taxon>
        <taxon>Bacteroidota</taxon>
        <taxon>Cytophagia</taxon>
        <taxon>Cytophagales</taxon>
        <taxon>Marivirgaceae</taxon>
        <taxon>Marivirga</taxon>
    </lineage>
</organism>
<gene>
    <name evidence="4" type="ordered locus">Ftrac_3151</name>
</gene>
<keyword evidence="3" id="KW-0732">Signal</keyword>
<reference evidence="4 5" key="1">
    <citation type="journal article" date="2011" name="Stand. Genomic Sci.">
        <title>Complete genome sequence of Marivirga tractuosa type strain (H-43).</title>
        <authorList>
            <person name="Pagani I."/>
            <person name="Chertkov O."/>
            <person name="Lapidus A."/>
            <person name="Lucas S."/>
            <person name="Del Rio T.G."/>
            <person name="Tice H."/>
            <person name="Copeland A."/>
            <person name="Cheng J.F."/>
            <person name="Nolan M."/>
            <person name="Saunders E."/>
            <person name="Pitluck S."/>
            <person name="Held B."/>
            <person name="Goodwin L."/>
            <person name="Liolios K."/>
            <person name="Ovchinikova G."/>
            <person name="Ivanova N."/>
            <person name="Mavromatis K."/>
            <person name="Pati A."/>
            <person name="Chen A."/>
            <person name="Palaniappan K."/>
            <person name="Land M."/>
            <person name="Hauser L."/>
            <person name="Jeffries C.D."/>
            <person name="Detter J.C."/>
            <person name="Han C."/>
            <person name="Tapia R."/>
            <person name="Ngatchou-Djao O.D."/>
            <person name="Rohde M."/>
            <person name="Goker M."/>
            <person name="Spring S."/>
            <person name="Sikorski J."/>
            <person name="Woyke T."/>
            <person name="Bristow J."/>
            <person name="Eisen J.A."/>
            <person name="Markowitz V."/>
            <person name="Hugenholtz P."/>
            <person name="Klenk H.P."/>
            <person name="Kyrpides N.C."/>
        </authorList>
    </citation>
    <scope>NUCLEOTIDE SEQUENCE [LARGE SCALE GENOMIC DNA]</scope>
    <source>
        <strain evidence="5">ATCC 23168 / DSM 4126 / NBRC 15989 / NCIMB 1408 / VKM B-1430 / H-43</strain>
    </source>
</reference>
<dbReference type="STRING" id="643867.Ftrac_3151"/>
<dbReference type="eggNOG" id="COG3292">
    <property type="taxonomic scope" value="Bacteria"/>
</dbReference>
<feature type="signal peptide" evidence="3">
    <location>
        <begin position="1"/>
        <end position="22"/>
    </location>
</feature>
<feature type="chain" id="PRO_5003187345" evidence="3">
    <location>
        <begin position="23"/>
        <end position="936"/>
    </location>
</feature>
<evidence type="ECO:0000256" key="3">
    <source>
        <dbReference type="SAM" id="SignalP"/>
    </source>
</evidence>
<dbReference type="Gene3D" id="2.60.40.10">
    <property type="entry name" value="Immunoglobulins"/>
    <property type="match status" value="1"/>
</dbReference>
<dbReference type="InterPro" id="IPR013783">
    <property type="entry name" value="Ig-like_fold"/>
</dbReference>
<feature type="compositionally biased region" description="Low complexity" evidence="1">
    <location>
        <begin position="438"/>
        <end position="452"/>
    </location>
</feature>
<name>E4TUN3_MARTH</name>
<dbReference type="HOGENOM" id="CLU_313038_0_0_10"/>
<dbReference type="Gene3D" id="2.130.10.10">
    <property type="entry name" value="YVTN repeat-like/Quinoprotein amine dehydrogenase"/>
    <property type="match status" value="1"/>
</dbReference>
<feature type="transmembrane region" description="Helical" evidence="2">
    <location>
        <begin position="824"/>
        <end position="844"/>
    </location>
</feature>